<keyword evidence="3" id="KW-0067">ATP-binding</keyword>
<proteinExistence type="inferred from homology"/>
<dbReference type="Proteomes" id="UP000009011">
    <property type="component" value="Chromosome"/>
</dbReference>
<dbReference type="SUPFAM" id="SSF52540">
    <property type="entry name" value="P-loop containing nucleoside triphosphate hydrolases"/>
    <property type="match status" value="1"/>
</dbReference>
<keyword evidence="2" id="KW-0547">Nucleotide-binding</keyword>
<gene>
    <name evidence="6" type="ordered locus">MROS_1667</name>
</gene>
<dbReference type="CDD" id="cd03255">
    <property type="entry name" value="ABC_MJ0796_LolCDE_FtsE"/>
    <property type="match status" value="1"/>
</dbReference>
<dbReference type="InterPro" id="IPR017871">
    <property type="entry name" value="ABC_transporter-like_CS"/>
</dbReference>
<sequence>MEIIRTKNLSKTYQDNGVPVEALKDINLSIDKGEYVVIAGPSGSGKTTLLNLIGALDAPTTGKVFFMGENLSDKSKKELSEFRLNNLGFIFQAYNLIPVLTALENIEFSMMLKGIPEKERREKALELMNELGIGELANKRPNEMSGGQQQRVAVARAIVNNPGLVLADEPTANLDSNTANNLLDLMEKMNREKNITFIFSSHDQKVIDRAKRLIILKDGRIEEDSGK</sequence>
<dbReference type="PANTHER" id="PTHR24220">
    <property type="entry name" value="IMPORT ATP-BINDING PROTEIN"/>
    <property type="match status" value="1"/>
</dbReference>
<dbReference type="KEGG" id="mro:MROS_1667"/>
<comment type="similarity">
    <text evidence="4">Belongs to the ABC transporter superfamily. Macrolide exporter (TC 3.A.1.122) family.</text>
</comment>
<dbReference type="InterPro" id="IPR003439">
    <property type="entry name" value="ABC_transporter-like_ATP-bd"/>
</dbReference>
<dbReference type="FunFam" id="3.40.50.300:FF:000032">
    <property type="entry name" value="Export ABC transporter ATP-binding protein"/>
    <property type="match status" value="1"/>
</dbReference>
<dbReference type="Pfam" id="PF00005">
    <property type="entry name" value="ABC_tran"/>
    <property type="match status" value="1"/>
</dbReference>
<evidence type="ECO:0000313" key="6">
    <source>
        <dbReference type="EMBL" id="AFN74901.1"/>
    </source>
</evidence>
<dbReference type="InterPro" id="IPR015854">
    <property type="entry name" value="ABC_transpr_LolD-like"/>
</dbReference>
<dbReference type="eggNOG" id="COG1136">
    <property type="taxonomic scope" value="Bacteria"/>
</dbReference>
<evidence type="ECO:0000256" key="3">
    <source>
        <dbReference type="ARBA" id="ARBA00022840"/>
    </source>
</evidence>
<dbReference type="SMART" id="SM00382">
    <property type="entry name" value="AAA"/>
    <property type="match status" value="1"/>
</dbReference>
<dbReference type="InterPro" id="IPR003593">
    <property type="entry name" value="AAA+_ATPase"/>
</dbReference>
<dbReference type="EMBL" id="CP003557">
    <property type="protein sequence ID" value="AFN74901.1"/>
    <property type="molecule type" value="Genomic_DNA"/>
</dbReference>
<evidence type="ECO:0000313" key="7">
    <source>
        <dbReference type="Proteomes" id="UP000009011"/>
    </source>
</evidence>
<protein>
    <submittedName>
        <fullName evidence="6">ABC-type transport system, ATPase component</fullName>
    </submittedName>
</protein>
<dbReference type="InterPro" id="IPR017911">
    <property type="entry name" value="MacB-like_ATP-bd"/>
</dbReference>
<name>I7A4V9_MELRP</name>
<dbReference type="RefSeq" id="WP_014856335.1">
    <property type="nucleotide sequence ID" value="NC_018178.1"/>
</dbReference>
<evidence type="ECO:0000259" key="5">
    <source>
        <dbReference type="PROSITE" id="PS50893"/>
    </source>
</evidence>
<dbReference type="PROSITE" id="PS50893">
    <property type="entry name" value="ABC_TRANSPORTER_2"/>
    <property type="match status" value="1"/>
</dbReference>
<dbReference type="GO" id="GO:0016887">
    <property type="term" value="F:ATP hydrolysis activity"/>
    <property type="evidence" value="ECO:0007669"/>
    <property type="project" value="InterPro"/>
</dbReference>
<evidence type="ECO:0000256" key="4">
    <source>
        <dbReference type="ARBA" id="ARBA00038388"/>
    </source>
</evidence>
<reference evidence="6 7" key="1">
    <citation type="journal article" date="2013" name="PLoS ONE">
        <title>Genomic analysis of Melioribacter roseus, facultatively anaerobic organotrophic bacterium representing a novel deep lineage within Bacteriodetes/Chlorobi group.</title>
        <authorList>
            <person name="Kadnikov V.V."/>
            <person name="Mardanov A.V."/>
            <person name="Podosokorskaya O.A."/>
            <person name="Gavrilov S.N."/>
            <person name="Kublanov I.V."/>
            <person name="Beletsky A.V."/>
            <person name="Bonch-Osmolovskaya E.A."/>
            <person name="Ravin N.V."/>
        </authorList>
    </citation>
    <scope>NUCLEOTIDE SEQUENCE [LARGE SCALE GENOMIC DNA]</scope>
    <source>
        <strain evidence="7">JCM 17771 / P3M-2</strain>
    </source>
</reference>
<dbReference type="GO" id="GO:0022857">
    <property type="term" value="F:transmembrane transporter activity"/>
    <property type="evidence" value="ECO:0007669"/>
    <property type="project" value="TreeGrafter"/>
</dbReference>
<dbReference type="OrthoDB" id="9802264at2"/>
<evidence type="ECO:0000256" key="2">
    <source>
        <dbReference type="ARBA" id="ARBA00022741"/>
    </source>
</evidence>
<evidence type="ECO:0000256" key="1">
    <source>
        <dbReference type="ARBA" id="ARBA00022448"/>
    </source>
</evidence>
<dbReference type="Gene3D" id="3.40.50.300">
    <property type="entry name" value="P-loop containing nucleotide triphosphate hydrolases"/>
    <property type="match status" value="1"/>
</dbReference>
<dbReference type="GO" id="GO:0005886">
    <property type="term" value="C:plasma membrane"/>
    <property type="evidence" value="ECO:0007669"/>
    <property type="project" value="TreeGrafter"/>
</dbReference>
<organism evidence="6 7">
    <name type="scientific">Melioribacter roseus (strain DSM 23840 / JCM 17771 / VKM B-2668 / P3M-2)</name>
    <dbReference type="NCBI Taxonomy" id="1191523"/>
    <lineage>
        <taxon>Bacteria</taxon>
        <taxon>Pseudomonadati</taxon>
        <taxon>Ignavibacteriota</taxon>
        <taxon>Ignavibacteria</taxon>
        <taxon>Ignavibacteriales</taxon>
        <taxon>Melioribacteraceae</taxon>
        <taxon>Melioribacter</taxon>
    </lineage>
</organism>
<dbReference type="AlphaFoldDB" id="I7A4V9"/>
<dbReference type="InterPro" id="IPR027417">
    <property type="entry name" value="P-loop_NTPase"/>
</dbReference>
<dbReference type="HOGENOM" id="CLU_000604_1_22_10"/>
<accession>I7A4V9</accession>
<keyword evidence="1" id="KW-0813">Transport</keyword>
<dbReference type="PROSITE" id="PS00211">
    <property type="entry name" value="ABC_TRANSPORTER_1"/>
    <property type="match status" value="1"/>
</dbReference>
<feature type="domain" description="ABC transporter" evidence="5">
    <location>
        <begin position="4"/>
        <end position="227"/>
    </location>
</feature>
<dbReference type="STRING" id="1191523.MROS_1667"/>
<dbReference type="GO" id="GO:0098796">
    <property type="term" value="C:membrane protein complex"/>
    <property type="evidence" value="ECO:0007669"/>
    <property type="project" value="UniProtKB-ARBA"/>
</dbReference>
<keyword evidence="7" id="KW-1185">Reference proteome</keyword>
<dbReference type="GO" id="GO:0005524">
    <property type="term" value="F:ATP binding"/>
    <property type="evidence" value="ECO:0007669"/>
    <property type="project" value="UniProtKB-KW"/>
</dbReference>